<dbReference type="EMBL" id="VSRR010138138">
    <property type="protein sequence ID" value="MPD03832.1"/>
    <property type="molecule type" value="Genomic_DNA"/>
</dbReference>
<proteinExistence type="predicted"/>
<evidence type="ECO:0000313" key="2">
    <source>
        <dbReference type="Proteomes" id="UP000324222"/>
    </source>
</evidence>
<organism evidence="1 2">
    <name type="scientific">Portunus trituberculatus</name>
    <name type="common">Swimming crab</name>
    <name type="synonym">Neptunus trituberculatus</name>
    <dbReference type="NCBI Taxonomy" id="210409"/>
    <lineage>
        <taxon>Eukaryota</taxon>
        <taxon>Metazoa</taxon>
        <taxon>Ecdysozoa</taxon>
        <taxon>Arthropoda</taxon>
        <taxon>Crustacea</taxon>
        <taxon>Multicrustacea</taxon>
        <taxon>Malacostraca</taxon>
        <taxon>Eumalacostraca</taxon>
        <taxon>Eucarida</taxon>
        <taxon>Decapoda</taxon>
        <taxon>Pleocyemata</taxon>
        <taxon>Brachyura</taxon>
        <taxon>Eubrachyura</taxon>
        <taxon>Portunoidea</taxon>
        <taxon>Portunidae</taxon>
        <taxon>Portuninae</taxon>
        <taxon>Portunus</taxon>
    </lineage>
</organism>
<sequence length="15" mass="1668">MTLASMFLRITLAIS</sequence>
<gene>
    <name evidence="1" type="ORF">E2C01_099487</name>
</gene>
<accession>A0A5B7K0H4</accession>
<keyword evidence="2" id="KW-1185">Reference proteome</keyword>
<evidence type="ECO:0000313" key="1">
    <source>
        <dbReference type="EMBL" id="MPD03832.1"/>
    </source>
</evidence>
<comment type="caution">
    <text evidence="1">The sequence shown here is derived from an EMBL/GenBank/DDBJ whole genome shotgun (WGS) entry which is preliminary data.</text>
</comment>
<name>A0A5B7K0H4_PORTR</name>
<protein>
    <submittedName>
        <fullName evidence="1">Uncharacterized protein</fullName>
    </submittedName>
</protein>
<reference evidence="1 2" key="1">
    <citation type="submission" date="2019-05" db="EMBL/GenBank/DDBJ databases">
        <title>Another draft genome of Portunus trituberculatus and its Hox gene families provides insights of decapod evolution.</title>
        <authorList>
            <person name="Jeong J.-H."/>
            <person name="Song I."/>
            <person name="Kim S."/>
            <person name="Choi T."/>
            <person name="Kim D."/>
            <person name="Ryu S."/>
            <person name="Kim W."/>
        </authorList>
    </citation>
    <scope>NUCLEOTIDE SEQUENCE [LARGE SCALE GENOMIC DNA]</scope>
    <source>
        <tissue evidence="1">Muscle</tissue>
    </source>
</reference>
<dbReference type="Proteomes" id="UP000324222">
    <property type="component" value="Unassembled WGS sequence"/>
</dbReference>